<name>A0A0N4YED7_NIPBR</name>
<protein>
    <submittedName>
        <fullName evidence="3">Wax2_C domain-containing protein</fullName>
    </submittedName>
</protein>
<dbReference type="EMBL" id="UYSL01021580">
    <property type="protein sequence ID" value="VDL78642.1"/>
    <property type="molecule type" value="Genomic_DNA"/>
</dbReference>
<reference evidence="1 2" key="2">
    <citation type="submission" date="2018-11" db="EMBL/GenBank/DDBJ databases">
        <authorList>
            <consortium name="Pathogen Informatics"/>
        </authorList>
    </citation>
    <scope>NUCLEOTIDE SEQUENCE [LARGE SCALE GENOMIC DNA]</scope>
</reference>
<dbReference type="Proteomes" id="UP000271162">
    <property type="component" value="Unassembled WGS sequence"/>
</dbReference>
<evidence type="ECO:0000313" key="3">
    <source>
        <dbReference type="WBParaSite" id="NBR_0001504701-mRNA-1"/>
    </source>
</evidence>
<accession>A0A0N4YED7</accession>
<evidence type="ECO:0000313" key="1">
    <source>
        <dbReference type="EMBL" id="VDL78642.1"/>
    </source>
</evidence>
<sequence length="130" mass="14676">MFNIRAHVGLPSIRCDLARSKPVKNLFVLANVAWAALHPHWGDGYKEAELLNKDSKYLSVHGLATAIHAHSKFCFDYTSALKAKEYVELVHPPCFRRIQGRVKLEVRESKLGGRIWLASSGGSYRKGRFL</sequence>
<dbReference type="AlphaFoldDB" id="A0A0N4YED7"/>
<dbReference type="WBParaSite" id="NBR_0001504701-mRNA-1">
    <property type="protein sequence ID" value="NBR_0001504701-mRNA-1"/>
    <property type="gene ID" value="NBR_0001504701"/>
</dbReference>
<evidence type="ECO:0000313" key="2">
    <source>
        <dbReference type="Proteomes" id="UP000271162"/>
    </source>
</evidence>
<gene>
    <name evidence="1" type="ORF">NBR_LOCUS15048</name>
</gene>
<dbReference type="STRING" id="27835.A0A0N4YED7"/>
<reference evidence="3" key="1">
    <citation type="submission" date="2017-02" db="UniProtKB">
        <authorList>
            <consortium name="WormBaseParasite"/>
        </authorList>
    </citation>
    <scope>IDENTIFICATION</scope>
</reference>
<organism evidence="3">
    <name type="scientific">Nippostrongylus brasiliensis</name>
    <name type="common">Rat hookworm</name>
    <dbReference type="NCBI Taxonomy" id="27835"/>
    <lineage>
        <taxon>Eukaryota</taxon>
        <taxon>Metazoa</taxon>
        <taxon>Ecdysozoa</taxon>
        <taxon>Nematoda</taxon>
        <taxon>Chromadorea</taxon>
        <taxon>Rhabditida</taxon>
        <taxon>Rhabditina</taxon>
        <taxon>Rhabditomorpha</taxon>
        <taxon>Strongyloidea</taxon>
        <taxon>Heligmosomidae</taxon>
        <taxon>Nippostrongylus</taxon>
    </lineage>
</organism>
<proteinExistence type="predicted"/>
<keyword evidence="2" id="KW-1185">Reference proteome</keyword>